<evidence type="ECO:0000256" key="1">
    <source>
        <dbReference type="ARBA" id="ARBA00004193"/>
    </source>
</evidence>
<dbReference type="KEGG" id="psyo:PB01_19525"/>
<evidence type="ECO:0000256" key="2">
    <source>
        <dbReference type="ARBA" id="ARBA00005695"/>
    </source>
</evidence>
<dbReference type="PROSITE" id="PS51257">
    <property type="entry name" value="PROKAR_LIPOPROTEIN"/>
    <property type="match status" value="1"/>
</dbReference>
<dbReference type="SUPFAM" id="SSF53850">
    <property type="entry name" value="Periplasmic binding protein-like II"/>
    <property type="match status" value="1"/>
</dbReference>
<dbReference type="OrthoDB" id="9796817at2"/>
<dbReference type="Gene3D" id="3.10.105.10">
    <property type="entry name" value="Dipeptide-binding Protein, Domain 3"/>
    <property type="match status" value="1"/>
</dbReference>
<keyword evidence="8" id="KW-1185">Reference proteome</keyword>
<comment type="similarity">
    <text evidence="2">Belongs to the bacterial solute-binding protein 5 family.</text>
</comment>
<evidence type="ECO:0000256" key="4">
    <source>
        <dbReference type="ARBA" id="ARBA00022729"/>
    </source>
</evidence>
<dbReference type="PIRSF" id="PIRSF002741">
    <property type="entry name" value="MppA"/>
    <property type="match status" value="1"/>
</dbReference>
<accession>A0A5J6SRY7</accession>
<feature type="domain" description="Solute-binding protein family 5" evidence="6">
    <location>
        <begin position="87"/>
        <end position="438"/>
    </location>
</feature>
<evidence type="ECO:0000259" key="6">
    <source>
        <dbReference type="Pfam" id="PF00496"/>
    </source>
</evidence>
<comment type="subcellular location">
    <subcellularLocation>
        <location evidence="1">Cell membrane</location>
        <topology evidence="1">Lipid-anchor</topology>
    </subcellularLocation>
</comment>
<dbReference type="RefSeq" id="WP_151701682.1">
    <property type="nucleotide sequence ID" value="NZ_CP031223.1"/>
</dbReference>
<organism evidence="7 8">
    <name type="scientific">Psychrobacillus glaciei</name>
    <dbReference type="NCBI Taxonomy" id="2283160"/>
    <lineage>
        <taxon>Bacteria</taxon>
        <taxon>Bacillati</taxon>
        <taxon>Bacillota</taxon>
        <taxon>Bacilli</taxon>
        <taxon>Bacillales</taxon>
        <taxon>Bacillaceae</taxon>
        <taxon>Psychrobacillus</taxon>
    </lineage>
</organism>
<gene>
    <name evidence="7" type="ORF">PB01_19525</name>
</gene>
<evidence type="ECO:0000256" key="3">
    <source>
        <dbReference type="ARBA" id="ARBA00022448"/>
    </source>
</evidence>
<evidence type="ECO:0000256" key="5">
    <source>
        <dbReference type="SAM" id="SignalP"/>
    </source>
</evidence>
<name>A0A5J6SRY7_9BACI</name>
<dbReference type="EMBL" id="CP031223">
    <property type="protein sequence ID" value="QFG00809.1"/>
    <property type="molecule type" value="Genomic_DNA"/>
</dbReference>
<evidence type="ECO:0000313" key="7">
    <source>
        <dbReference type="EMBL" id="QFG00809.1"/>
    </source>
</evidence>
<feature type="chain" id="PRO_5038427326" evidence="5">
    <location>
        <begin position="19"/>
        <end position="518"/>
    </location>
</feature>
<keyword evidence="4 5" id="KW-0732">Signal</keyword>
<dbReference type="InterPro" id="IPR030678">
    <property type="entry name" value="Peptide/Ni-bd"/>
</dbReference>
<dbReference type="Proteomes" id="UP000325517">
    <property type="component" value="Chromosome"/>
</dbReference>
<sequence>MKKNLLLVVLFIVALVLAACSSGESASAPKNTDGSSNEKTISNKTFTYASTSDAVGLSPILMNDSPSANVTEQVYEQLFQRNVETMEFEPKLAESYETPDENTWVIKLKEGIKFHDGTPFNAEAVKYTFDKLRDPATAAPRASLLEPVDTINVLDEYTVEIKTKYPYGAFLASLSHTNAAIVSPTADQKQDLMKEPVGTGPFKFVSWTPGDQIVLEANEEYWDGAPELKKVVYKVVPEISTAISMLQTGEVQFIDNLPTEQIKRIESLDNVNIDKIDGSPVYYLAFNHLREINQDPEFREAVAAAMDRDAFVSKLNGLGVRSDSVIGPKVFGYDSSADKAGTVYDLEKAKSLVAKNGYGNKPIKLLTANRSNFVLMAEIVQAQLTEAGFNVQIESMEWATFLDSARAGDYDLTFLSWSNVTGDGSELLYPNFHSDNVGSSNRAQYSNPEFDKLVVQSRTTIDQDERKVLLDKANKMMIEENAVVVMYHGIVTAALDKTYTGLELDPNGKWYLKNITGK</sequence>
<dbReference type="GO" id="GO:0015833">
    <property type="term" value="P:peptide transport"/>
    <property type="evidence" value="ECO:0007669"/>
    <property type="project" value="TreeGrafter"/>
</dbReference>
<reference evidence="7 8" key="1">
    <citation type="submission" date="2018-07" db="EMBL/GenBank/DDBJ databases">
        <title>Complete genome sequence of Psychrobacillus sp. PB01, isolated from iceberg, and comparative genome analysis of Psychrobacillus strains.</title>
        <authorList>
            <person name="Lee P.C."/>
        </authorList>
    </citation>
    <scope>NUCLEOTIDE SEQUENCE [LARGE SCALE GENOMIC DNA]</scope>
    <source>
        <strain evidence="7 8">PB01</strain>
    </source>
</reference>
<dbReference type="InterPro" id="IPR039424">
    <property type="entry name" value="SBP_5"/>
</dbReference>
<protein>
    <submittedName>
        <fullName evidence="7">Glutathione ABC transporter substrate-binding protein</fullName>
    </submittedName>
</protein>
<dbReference type="InterPro" id="IPR023765">
    <property type="entry name" value="SBP_5_CS"/>
</dbReference>
<proteinExistence type="inferred from homology"/>
<dbReference type="CDD" id="cd08499">
    <property type="entry name" value="PBP2_Ylib_like"/>
    <property type="match status" value="1"/>
</dbReference>
<dbReference type="PANTHER" id="PTHR30290:SF9">
    <property type="entry name" value="OLIGOPEPTIDE-BINDING PROTEIN APPA"/>
    <property type="match status" value="1"/>
</dbReference>
<evidence type="ECO:0000313" key="8">
    <source>
        <dbReference type="Proteomes" id="UP000325517"/>
    </source>
</evidence>
<dbReference type="AlphaFoldDB" id="A0A5J6SRY7"/>
<dbReference type="Pfam" id="PF00496">
    <property type="entry name" value="SBP_bac_5"/>
    <property type="match status" value="1"/>
</dbReference>
<dbReference type="PROSITE" id="PS01040">
    <property type="entry name" value="SBP_BACTERIAL_5"/>
    <property type="match status" value="1"/>
</dbReference>
<dbReference type="PANTHER" id="PTHR30290">
    <property type="entry name" value="PERIPLASMIC BINDING COMPONENT OF ABC TRANSPORTER"/>
    <property type="match status" value="1"/>
</dbReference>
<dbReference type="GO" id="GO:0042597">
    <property type="term" value="C:periplasmic space"/>
    <property type="evidence" value="ECO:0007669"/>
    <property type="project" value="UniProtKB-ARBA"/>
</dbReference>
<dbReference type="Gene3D" id="3.40.190.10">
    <property type="entry name" value="Periplasmic binding protein-like II"/>
    <property type="match status" value="1"/>
</dbReference>
<dbReference type="GO" id="GO:0043190">
    <property type="term" value="C:ATP-binding cassette (ABC) transporter complex"/>
    <property type="evidence" value="ECO:0007669"/>
    <property type="project" value="InterPro"/>
</dbReference>
<dbReference type="GO" id="GO:1904680">
    <property type="term" value="F:peptide transmembrane transporter activity"/>
    <property type="evidence" value="ECO:0007669"/>
    <property type="project" value="TreeGrafter"/>
</dbReference>
<feature type="signal peptide" evidence="5">
    <location>
        <begin position="1"/>
        <end position="18"/>
    </location>
</feature>
<dbReference type="Gene3D" id="3.90.76.10">
    <property type="entry name" value="Dipeptide-binding Protein, Domain 1"/>
    <property type="match status" value="1"/>
</dbReference>
<dbReference type="InterPro" id="IPR000914">
    <property type="entry name" value="SBP_5_dom"/>
</dbReference>
<keyword evidence="3" id="KW-0813">Transport</keyword>